<proteinExistence type="predicted"/>
<accession>A0A3D3R586</accession>
<reference evidence="1 2" key="1">
    <citation type="journal article" date="2018" name="Nat. Biotechnol.">
        <title>A standardized bacterial taxonomy based on genome phylogeny substantially revises the tree of life.</title>
        <authorList>
            <person name="Parks D.H."/>
            <person name="Chuvochina M."/>
            <person name="Waite D.W."/>
            <person name="Rinke C."/>
            <person name="Skarshewski A."/>
            <person name="Chaumeil P.A."/>
            <person name="Hugenholtz P."/>
        </authorList>
    </citation>
    <scope>NUCLEOTIDE SEQUENCE [LARGE SCALE GENOMIC DNA]</scope>
    <source>
        <strain evidence="1">UBA9375</strain>
    </source>
</reference>
<feature type="non-terminal residue" evidence="1">
    <location>
        <position position="1"/>
    </location>
</feature>
<dbReference type="InterPro" id="IPR051157">
    <property type="entry name" value="PDH/Transketolase"/>
</dbReference>
<dbReference type="SUPFAM" id="SSF52518">
    <property type="entry name" value="Thiamin diphosphate-binding fold (THDP-binding)"/>
    <property type="match status" value="1"/>
</dbReference>
<dbReference type="Gene3D" id="3.40.50.970">
    <property type="match status" value="1"/>
</dbReference>
<organism evidence="1 2">
    <name type="scientific">Gimesia maris</name>
    <dbReference type="NCBI Taxonomy" id="122"/>
    <lineage>
        <taxon>Bacteria</taxon>
        <taxon>Pseudomonadati</taxon>
        <taxon>Planctomycetota</taxon>
        <taxon>Planctomycetia</taxon>
        <taxon>Planctomycetales</taxon>
        <taxon>Planctomycetaceae</taxon>
        <taxon>Gimesia</taxon>
    </lineage>
</organism>
<dbReference type="Proteomes" id="UP000263642">
    <property type="component" value="Unassembled WGS sequence"/>
</dbReference>
<gene>
    <name evidence="1" type="ORF">DIT97_13370</name>
</gene>
<protein>
    <submittedName>
        <fullName evidence="1">Pyruvate dehydrogenase (Acetyl-transferring), homodimeric type</fullName>
    </submittedName>
</protein>
<evidence type="ECO:0000313" key="2">
    <source>
        <dbReference type="Proteomes" id="UP000263642"/>
    </source>
</evidence>
<dbReference type="InterPro" id="IPR029061">
    <property type="entry name" value="THDP-binding"/>
</dbReference>
<keyword evidence="1" id="KW-0670">Pyruvate</keyword>
<dbReference type="AlphaFoldDB" id="A0A3D3R586"/>
<dbReference type="EMBL" id="DQAY01000076">
    <property type="protein sequence ID" value="HCO23983.1"/>
    <property type="molecule type" value="Genomic_DNA"/>
</dbReference>
<dbReference type="PANTHER" id="PTHR43825">
    <property type="entry name" value="PYRUVATE DEHYDROGENASE E1 COMPONENT"/>
    <property type="match status" value="1"/>
</dbReference>
<feature type="non-terminal residue" evidence="1">
    <location>
        <position position="109"/>
    </location>
</feature>
<sequence>AELEEWFESLDDLIIRYGKERVKNVLAILQERAYRQGVTMPFTANTPYINTIPVDEQTPFPGNREIERRIKSIIRWNAMAMVVRANKYHDGIGGHISTYASAATLWEVG</sequence>
<evidence type="ECO:0000313" key="1">
    <source>
        <dbReference type="EMBL" id="HCO23983.1"/>
    </source>
</evidence>
<dbReference type="PANTHER" id="PTHR43825:SF3">
    <property type="entry name" value="PYRUVATE DEHYDROGENASE E1 COMPONENT"/>
    <property type="match status" value="1"/>
</dbReference>
<comment type="caution">
    <text evidence="1">The sequence shown here is derived from an EMBL/GenBank/DDBJ whole genome shotgun (WGS) entry which is preliminary data.</text>
</comment>
<name>A0A3D3R586_9PLAN</name>